<dbReference type="InterPro" id="IPR013324">
    <property type="entry name" value="RNA_pol_sigma_r3/r4-like"/>
</dbReference>
<dbReference type="InterPro" id="IPR036388">
    <property type="entry name" value="WH-like_DNA-bd_sf"/>
</dbReference>
<evidence type="ECO:0000256" key="4">
    <source>
        <dbReference type="ARBA" id="ARBA00023163"/>
    </source>
</evidence>
<dbReference type="Proteomes" id="UP001268683">
    <property type="component" value="Chromosome"/>
</dbReference>
<dbReference type="InterPro" id="IPR013325">
    <property type="entry name" value="RNA_pol_sigma_r2"/>
</dbReference>
<name>A0AA52EC80_9PROT</name>
<dbReference type="InterPro" id="IPR039425">
    <property type="entry name" value="RNA_pol_sigma-70-like"/>
</dbReference>
<evidence type="ECO:0000256" key="1">
    <source>
        <dbReference type="ARBA" id="ARBA00010641"/>
    </source>
</evidence>
<evidence type="ECO:0000313" key="8">
    <source>
        <dbReference type="Proteomes" id="UP001268683"/>
    </source>
</evidence>
<dbReference type="NCBIfam" id="TIGR02937">
    <property type="entry name" value="sigma70-ECF"/>
    <property type="match status" value="1"/>
</dbReference>
<dbReference type="EMBL" id="CP123872">
    <property type="protein sequence ID" value="WND02116.1"/>
    <property type="molecule type" value="Genomic_DNA"/>
</dbReference>
<keyword evidence="2" id="KW-0805">Transcription regulation</keyword>
<accession>A0AA52EC80</accession>
<evidence type="ECO:0000259" key="5">
    <source>
        <dbReference type="Pfam" id="PF04542"/>
    </source>
</evidence>
<dbReference type="GO" id="GO:0016987">
    <property type="term" value="F:sigma factor activity"/>
    <property type="evidence" value="ECO:0007669"/>
    <property type="project" value="UniProtKB-KW"/>
</dbReference>
<dbReference type="KEGG" id="tmk:QGN29_11205"/>
<evidence type="ECO:0000256" key="3">
    <source>
        <dbReference type="ARBA" id="ARBA00023082"/>
    </source>
</evidence>
<feature type="domain" description="RNA polymerase sigma factor 70 region 4 type 2" evidence="6">
    <location>
        <begin position="102"/>
        <end position="153"/>
    </location>
</feature>
<dbReference type="AlphaFoldDB" id="A0AA52EC80"/>
<comment type="similarity">
    <text evidence="1">Belongs to the sigma-70 factor family. ECF subfamily.</text>
</comment>
<organism evidence="7 8">
    <name type="scientific">Temperatibacter marinus</name>
    <dbReference type="NCBI Taxonomy" id="1456591"/>
    <lineage>
        <taxon>Bacteria</taxon>
        <taxon>Pseudomonadati</taxon>
        <taxon>Pseudomonadota</taxon>
        <taxon>Alphaproteobacteria</taxon>
        <taxon>Kordiimonadales</taxon>
        <taxon>Temperatibacteraceae</taxon>
        <taxon>Temperatibacter</taxon>
    </lineage>
</organism>
<sequence>MSVEAEIESHSKMIGRIASSYERDDSLRQDLLQEIVIALLISLPKYRGEGTKKAFIARVAQNTCLTHVRKQVSQKMQTYDTVEVEDDRIRADDRIEQQQKSDALQAAVRGLPIKLRQVIILALEGLSYREIGESIGISENNVGVRFTRAKGQLIQLMGKE</sequence>
<dbReference type="PANTHER" id="PTHR43133">
    <property type="entry name" value="RNA POLYMERASE ECF-TYPE SIGMA FACTO"/>
    <property type="match status" value="1"/>
</dbReference>
<keyword evidence="3" id="KW-0731">Sigma factor</keyword>
<evidence type="ECO:0000256" key="2">
    <source>
        <dbReference type="ARBA" id="ARBA00023015"/>
    </source>
</evidence>
<reference evidence="7" key="1">
    <citation type="submission" date="2023-04" db="EMBL/GenBank/DDBJ databases">
        <title>Complete genome sequence of Temperatibacter marinus.</title>
        <authorList>
            <person name="Rong J.-C."/>
            <person name="Yi M.-L."/>
            <person name="Zhao Q."/>
        </authorList>
    </citation>
    <scope>NUCLEOTIDE SEQUENCE</scope>
    <source>
        <strain evidence="7">NBRC 110045</strain>
    </source>
</reference>
<dbReference type="InterPro" id="IPR013249">
    <property type="entry name" value="RNA_pol_sigma70_r4_t2"/>
</dbReference>
<dbReference type="InterPro" id="IPR014284">
    <property type="entry name" value="RNA_pol_sigma-70_dom"/>
</dbReference>
<dbReference type="PANTHER" id="PTHR43133:SF45">
    <property type="entry name" value="RNA POLYMERASE ECF-TYPE SIGMA FACTOR"/>
    <property type="match status" value="1"/>
</dbReference>
<dbReference type="Gene3D" id="1.10.10.10">
    <property type="entry name" value="Winged helix-like DNA-binding domain superfamily/Winged helix DNA-binding domain"/>
    <property type="match status" value="1"/>
</dbReference>
<dbReference type="GO" id="GO:0003677">
    <property type="term" value="F:DNA binding"/>
    <property type="evidence" value="ECO:0007669"/>
    <property type="project" value="InterPro"/>
</dbReference>
<dbReference type="Gene3D" id="1.10.1740.10">
    <property type="match status" value="1"/>
</dbReference>
<feature type="domain" description="RNA polymerase sigma-70 region 2" evidence="5">
    <location>
        <begin position="7"/>
        <end position="71"/>
    </location>
</feature>
<evidence type="ECO:0000313" key="7">
    <source>
        <dbReference type="EMBL" id="WND02116.1"/>
    </source>
</evidence>
<dbReference type="Pfam" id="PF04542">
    <property type="entry name" value="Sigma70_r2"/>
    <property type="match status" value="1"/>
</dbReference>
<proteinExistence type="inferred from homology"/>
<dbReference type="GO" id="GO:0006352">
    <property type="term" value="P:DNA-templated transcription initiation"/>
    <property type="evidence" value="ECO:0007669"/>
    <property type="project" value="InterPro"/>
</dbReference>
<evidence type="ECO:0000259" key="6">
    <source>
        <dbReference type="Pfam" id="PF08281"/>
    </source>
</evidence>
<dbReference type="RefSeq" id="WP_310797951.1">
    <property type="nucleotide sequence ID" value="NZ_CP123872.1"/>
</dbReference>
<protein>
    <submittedName>
        <fullName evidence="7">RNA polymerase sigma factor</fullName>
    </submittedName>
</protein>
<dbReference type="SUPFAM" id="SSF88946">
    <property type="entry name" value="Sigma2 domain of RNA polymerase sigma factors"/>
    <property type="match status" value="1"/>
</dbReference>
<keyword evidence="8" id="KW-1185">Reference proteome</keyword>
<dbReference type="SUPFAM" id="SSF88659">
    <property type="entry name" value="Sigma3 and sigma4 domains of RNA polymerase sigma factors"/>
    <property type="match status" value="1"/>
</dbReference>
<gene>
    <name evidence="7" type="ORF">QGN29_11205</name>
</gene>
<keyword evidence="4" id="KW-0804">Transcription</keyword>
<dbReference type="InterPro" id="IPR007627">
    <property type="entry name" value="RNA_pol_sigma70_r2"/>
</dbReference>
<dbReference type="Pfam" id="PF08281">
    <property type="entry name" value="Sigma70_r4_2"/>
    <property type="match status" value="1"/>
</dbReference>